<protein>
    <recommendedName>
        <fullName evidence="3">JAB domain-containing protein</fullName>
    </recommendedName>
</protein>
<name>A0ABU9X0L7_9MICC</name>
<proteinExistence type="predicted"/>
<gene>
    <name evidence="1" type="ORF">ABCQ75_10620</name>
</gene>
<evidence type="ECO:0008006" key="3">
    <source>
        <dbReference type="Google" id="ProtNLM"/>
    </source>
</evidence>
<reference evidence="1 2" key="1">
    <citation type="submission" date="2024-05" db="EMBL/GenBank/DDBJ databases">
        <title>Sinomonas sp. nov., isolated from a waste landfill.</title>
        <authorList>
            <person name="Zhao Y."/>
        </authorList>
    </citation>
    <scope>NUCLEOTIDE SEQUENCE [LARGE SCALE GENOMIC DNA]</scope>
    <source>
        <strain evidence="1 2">CCTCC AB2014300</strain>
    </source>
</reference>
<sequence length="162" mass="16467">MADSILRALALRPDVTPHDIDETQWAHVEQLLVKSAGPGDEVARAVRAFVPRGSSAVVGVIDDGALWASLVVTVNGEGTPSSLTTVDGAAVGLHRNMGTVAGTAVSWVHTHHGPCSLGLFFDKPHAEAFLNSSDKAAAIRAAAAAGGLVLSPVPPALAIALA</sequence>
<keyword evidence="2" id="KW-1185">Reference proteome</keyword>
<organism evidence="1 2">
    <name type="scientific">Sinomonas halotolerans</name>
    <dbReference type="NCBI Taxonomy" id="1644133"/>
    <lineage>
        <taxon>Bacteria</taxon>
        <taxon>Bacillati</taxon>
        <taxon>Actinomycetota</taxon>
        <taxon>Actinomycetes</taxon>
        <taxon>Micrococcales</taxon>
        <taxon>Micrococcaceae</taxon>
        <taxon>Sinomonas</taxon>
    </lineage>
</organism>
<evidence type="ECO:0000313" key="1">
    <source>
        <dbReference type="EMBL" id="MEN2744987.1"/>
    </source>
</evidence>
<dbReference type="Proteomes" id="UP001422074">
    <property type="component" value="Unassembled WGS sequence"/>
</dbReference>
<comment type="caution">
    <text evidence="1">The sequence shown here is derived from an EMBL/GenBank/DDBJ whole genome shotgun (WGS) entry which is preliminary data.</text>
</comment>
<accession>A0ABU9X0L7</accession>
<evidence type="ECO:0000313" key="2">
    <source>
        <dbReference type="Proteomes" id="UP001422074"/>
    </source>
</evidence>
<dbReference type="RefSeq" id="WP_345885342.1">
    <property type="nucleotide sequence ID" value="NZ_JBDFRB010000008.1"/>
</dbReference>
<dbReference type="EMBL" id="JBDFRB010000008">
    <property type="protein sequence ID" value="MEN2744987.1"/>
    <property type="molecule type" value="Genomic_DNA"/>
</dbReference>